<gene>
    <name evidence="1" type="ORF">ABB26_05090</name>
</gene>
<dbReference type="AlphaFoldDB" id="A0A0R0CGK0"/>
<sequence length="99" mass="11144">MNYRDRKLLDASYQFGCMLRFPGCEGGAGEPAHSNQSKHGKGGALKAHDCFHIPACRSCHRELDQGRSMDRELKFAEWDRAFGLYLPQLFDAGIIGVRK</sequence>
<dbReference type="Gene3D" id="3.30.50.20">
    <property type="entry name" value="prophage-derive protein ybcO"/>
    <property type="match status" value="1"/>
</dbReference>
<dbReference type="Proteomes" id="UP000050864">
    <property type="component" value="Unassembled WGS sequence"/>
</dbReference>
<evidence type="ECO:0000313" key="1">
    <source>
        <dbReference type="EMBL" id="KRG65182.1"/>
    </source>
</evidence>
<reference evidence="1 2" key="1">
    <citation type="submission" date="2015-05" db="EMBL/GenBank/DDBJ databases">
        <title>Genome sequencing and analysis of members of genus Stenotrophomonas.</title>
        <authorList>
            <person name="Patil P.P."/>
            <person name="Midha S."/>
            <person name="Patil P.B."/>
        </authorList>
    </citation>
    <scope>NUCLEOTIDE SEQUENCE [LARGE SCALE GENOMIC DNA]</scope>
    <source>
        <strain evidence="1 2">DSM 18929</strain>
    </source>
</reference>
<comment type="caution">
    <text evidence="1">The sequence shown here is derived from an EMBL/GenBank/DDBJ whole genome shotgun (WGS) entry which is preliminary data.</text>
</comment>
<accession>A0A0R0CGK0</accession>
<evidence type="ECO:0000313" key="2">
    <source>
        <dbReference type="Proteomes" id="UP000050864"/>
    </source>
</evidence>
<keyword evidence="2" id="KW-1185">Reference proteome</keyword>
<name>A0A0R0CGK0_9GAMM</name>
<evidence type="ECO:0008006" key="3">
    <source>
        <dbReference type="Google" id="ProtNLM"/>
    </source>
</evidence>
<proteinExistence type="predicted"/>
<organism evidence="1 2">
    <name type="scientific">Stenotrophomonas humi</name>
    <dbReference type="NCBI Taxonomy" id="405444"/>
    <lineage>
        <taxon>Bacteria</taxon>
        <taxon>Pseudomonadati</taxon>
        <taxon>Pseudomonadota</taxon>
        <taxon>Gammaproteobacteria</taxon>
        <taxon>Lysobacterales</taxon>
        <taxon>Lysobacteraceae</taxon>
        <taxon>Stenotrophomonas</taxon>
    </lineage>
</organism>
<protein>
    <recommendedName>
        <fullName evidence="3">Phage protein</fullName>
    </recommendedName>
</protein>
<dbReference type="EMBL" id="LDJI01000009">
    <property type="protein sequence ID" value="KRG65182.1"/>
    <property type="molecule type" value="Genomic_DNA"/>
</dbReference>
<dbReference type="STRING" id="405444.ABB26_05090"/>
<dbReference type="PATRIC" id="fig|405444.3.peg.3725"/>
<dbReference type="Pfam" id="PF06147">
    <property type="entry name" value="DUF968"/>
    <property type="match status" value="1"/>
</dbReference>
<dbReference type="RefSeq" id="WP_057632566.1">
    <property type="nucleotide sequence ID" value="NZ_LDJI01000009.1"/>
</dbReference>
<dbReference type="InterPro" id="IPR010373">
    <property type="entry name" value="DUF968"/>
</dbReference>